<dbReference type="Pfam" id="PF00271">
    <property type="entry name" value="Helicase_C"/>
    <property type="match status" value="1"/>
</dbReference>
<evidence type="ECO:0000259" key="14">
    <source>
        <dbReference type="PROSITE" id="PS51194"/>
    </source>
</evidence>
<evidence type="ECO:0000256" key="12">
    <source>
        <dbReference type="ARBA" id="ARBA00044550"/>
    </source>
</evidence>
<reference evidence="15 16" key="1">
    <citation type="submission" date="2017-09" db="EMBL/GenBank/DDBJ databases">
        <title>Whole genomes of Flavobacteriaceae.</title>
        <authorList>
            <person name="Stine C."/>
            <person name="Li C."/>
            <person name="Tadesse D."/>
        </authorList>
    </citation>
    <scope>NUCLEOTIDE SEQUENCE [LARGE SCALE GENOMIC DNA]</scope>
    <source>
        <strain evidence="15 16">ATCC 35036</strain>
    </source>
</reference>
<dbReference type="RefSeq" id="WP_097553883.1">
    <property type="nucleotide sequence ID" value="NZ_PCMW01000033.1"/>
</dbReference>
<dbReference type="GO" id="GO:0005737">
    <property type="term" value="C:cytoplasm"/>
    <property type="evidence" value="ECO:0007669"/>
    <property type="project" value="TreeGrafter"/>
</dbReference>
<dbReference type="InterPro" id="IPR036388">
    <property type="entry name" value="WH-like_DNA-bd_sf"/>
</dbReference>
<evidence type="ECO:0000256" key="9">
    <source>
        <dbReference type="ARBA" id="ARBA00034617"/>
    </source>
</evidence>
<evidence type="ECO:0000256" key="4">
    <source>
        <dbReference type="ARBA" id="ARBA00022801"/>
    </source>
</evidence>
<dbReference type="GO" id="GO:0043138">
    <property type="term" value="F:3'-5' DNA helicase activity"/>
    <property type="evidence" value="ECO:0007669"/>
    <property type="project" value="UniProtKB-EC"/>
</dbReference>
<dbReference type="SUPFAM" id="SSF52540">
    <property type="entry name" value="P-loop containing nucleoside triphosphate hydrolases"/>
    <property type="match status" value="1"/>
</dbReference>
<feature type="domain" description="Helicase ATP-binding" evidence="13">
    <location>
        <begin position="24"/>
        <end position="192"/>
    </location>
</feature>
<dbReference type="PROSITE" id="PS51194">
    <property type="entry name" value="HELICASE_CTER"/>
    <property type="match status" value="1"/>
</dbReference>
<dbReference type="GO" id="GO:0016787">
    <property type="term" value="F:hydrolase activity"/>
    <property type="evidence" value="ECO:0007669"/>
    <property type="project" value="UniProtKB-KW"/>
</dbReference>
<evidence type="ECO:0000256" key="3">
    <source>
        <dbReference type="ARBA" id="ARBA00022741"/>
    </source>
</evidence>
<dbReference type="InterPro" id="IPR027417">
    <property type="entry name" value="P-loop_NTPase"/>
</dbReference>
<comment type="catalytic activity">
    <reaction evidence="9">
        <text>Couples ATP hydrolysis with the unwinding of duplex DNA by translocating in the 3'-5' direction.</text>
        <dbReference type="EC" id="5.6.2.4"/>
    </reaction>
</comment>
<dbReference type="CDD" id="cd17920">
    <property type="entry name" value="DEXHc_RecQ"/>
    <property type="match status" value="1"/>
</dbReference>
<dbReference type="InterPro" id="IPR001650">
    <property type="entry name" value="Helicase_C-like"/>
</dbReference>
<keyword evidence="6" id="KW-0067">ATP-binding</keyword>
<evidence type="ECO:0000256" key="11">
    <source>
        <dbReference type="ARBA" id="ARBA00044535"/>
    </source>
</evidence>
<dbReference type="SMART" id="SM00490">
    <property type="entry name" value="HELICc"/>
    <property type="match status" value="1"/>
</dbReference>
<protein>
    <recommendedName>
        <fullName evidence="11">ATP-dependent DNA helicase RecQ</fullName>
        <ecNumber evidence="10">5.6.2.4</ecNumber>
    </recommendedName>
    <alternativeName>
        <fullName evidence="12">DNA 3'-5' helicase RecQ</fullName>
    </alternativeName>
</protein>
<dbReference type="GO" id="GO:0043590">
    <property type="term" value="C:bacterial nucleoid"/>
    <property type="evidence" value="ECO:0007669"/>
    <property type="project" value="TreeGrafter"/>
</dbReference>
<proteinExistence type="inferred from homology"/>
<dbReference type="PANTHER" id="PTHR13710:SF105">
    <property type="entry name" value="ATP-DEPENDENT DNA HELICASE Q1"/>
    <property type="match status" value="1"/>
</dbReference>
<evidence type="ECO:0000256" key="2">
    <source>
        <dbReference type="ARBA" id="ARBA00022723"/>
    </source>
</evidence>
<dbReference type="PANTHER" id="PTHR13710">
    <property type="entry name" value="DNA HELICASE RECQ FAMILY MEMBER"/>
    <property type="match status" value="1"/>
</dbReference>
<evidence type="ECO:0000313" key="15">
    <source>
        <dbReference type="EMBL" id="PDS25025.1"/>
    </source>
</evidence>
<keyword evidence="3" id="KW-0547">Nucleotide-binding</keyword>
<sequence length="629" mass="71879">MTSIEILQKYWKHDAFREPQEAIINSVVSGQDTLAILPTGGGKSICFQIPALLQDGLCLVISPLIALMKNQVENLQKIGLNAIALTGGISENDTLILLDNCRFGNYKFLYISPEKLQIDWLFDNIKTLNINTIAIDEAHCVSQWGHDFRPAYLKIAKLKTFFPKIPFIALTASATSRVKSDILVQLGIEKAMVFQKSFARPTLAYMTFEIEDKLFRIQQILNKNKESSIIYVRNRKSCHDYLNKLTQMGFTACIYHGGLHPSEKQKNMSLWMTDKVQVMIATNAFGMGIDKPNVRTVIHVQIPDNLENYYQEVGRAGRDGQKAYGILLFHHADFIQSKAQVIDILPDKIFLTEVYIKLCNHLQIPYSEGFNESYSFNLNQFCTKYQFPITKTYQAIQFLDRQGIITLSHEYSEKTAIHFIISSKEVIRYRSLNPEEDALIVQILRNYPGVYEGLTYINTHYLAQKLQIEEAKLKLILTKLHQKGVIALAHKNNDAQLIMNEIREDKLTINKISKHLATQNQLKIAQFEAVLQFITNKTDCKNKLILNYFGENTETNCGICSNCISKQQKATPNQNSINKIIKLLQVQEMDSRELEIYSKLNSNDLINGLKVLLDCNQISLLKNNKYSIK</sequence>
<keyword evidence="5" id="KW-0347">Helicase</keyword>
<keyword evidence="8" id="KW-0413">Isomerase</keyword>
<dbReference type="OrthoDB" id="9763310at2"/>
<organism evidence="15 16">
    <name type="scientific">Flavobacterium branchiophilum</name>
    <dbReference type="NCBI Taxonomy" id="55197"/>
    <lineage>
        <taxon>Bacteria</taxon>
        <taxon>Pseudomonadati</taxon>
        <taxon>Bacteroidota</taxon>
        <taxon>Flavobacteriia</taxon>
        <taxon>Flavobacteriales</taxon>
        <taxon>Flavobacteriaceae</taxon>
        <taxon>Flavobacterium</taxon>
    </lineage>
</organism>
<dbReference type="Pfam" id="PF16124">
    <property type="entry name" value="RecQ_Zn_bind"/>
    <property type="match status" value="1"/>
</dbReference>
<feature type="domain" description="Helicase C-terminal" evidence="14">
    <location>
        <begin position="216"/>
        <end position="362"/>
    </location>
</feature>
<dbReference type="Pfam" id="PF00270">
    <property type="entry name" value="DEAD"/>
    <property type="match status" value="1"/>
</dbReference>
<dbReference type="InterPro" id="IPR011545">
    <property type="entry name" value="DEAD/DEAH_box_helicase_dom"/>
</dbReference>
<dbReference type="InterPro" id="IPR014001">
    <property type="entry name" value="Helicase_ATP-bd"/>
</dbReference>
<evidence type="ECO:0000313" key="16">
    <source>
        <dbReference type="Proteomes" id="UP000220828"/>
    </source>
</evidence>
<accession>A0A2H3KN48</accession>
<evidence type="ECO:0000256" key="7">
    <source>
        <dbReference type="ARBA" id="ARBA00023125"/>
    </source>
</evidence>
<dbReference type="GO" id="GO:0006310">
    <property type="term" value="P:DNA recombination"/>
    <property type="evidence" value="ECO:0007669"/>
    <property type="project" value="InterPro"/>
</dbReference>
<dbReference type="EC" id="5.6.2.4" evidence="10"/>
<dbReference type="EMBL" id="PCMW01000033">
    <property type="protein sequence ID" value="PDS25025.1"/>
    <property type="molecule type" value="Genomic_DNA"/>
</dbReference>
<dbReference type="AlphaFoldDB" id="A0A2H3KN48"/>
<dbReference type="Gene3D" id="1.10.10.10">
    <property type="entry name" value="Winged helix-like DNA-binding domain superfamily/Winged helix DNA-binding domain"/>
    <property type="match status" value="1"/>
</dbReference>
<dbReference type="GO" id="GO:0006281">
    <property type="term" value="P:DNA repair"/>
    <property type="evidence" value="ECO:0007669"/>
    <property type="project" value="TreeGrafter"/>
</dbReference>
<dbReference type="GO" id="GO:0009378">
    <property type="term" value="F:four-way junction helicase activity"/>
    <property type="evidence" value="ECO:0007669"/>
    <property type="project" value="TreeGrafter"/>
</dbReference>
<dbReference type="InterPro" id="IPR004589">
    <property type="entry name" value="DNA_helicase_ATP-dep_RecQ"/>
</dbReference>
<dbReference type="NCBIfam" id="TIGR00614">
    <property type="entry name" value="recQ_fam"/>
    <property type="match status" value="1"/>
</dbReference>
<dbReference type="PROSITE" id="PS51192">
    <property type="entry name" value="HELICASE_ATP_BIND_1"/>
    <property type="match status" value="1"/>
</dbReference>
<comment type="caution">
    <text evidence="15">The sequence shown here is derived from an EMBL/GenBank/DDBJ whole genome shotgun (WGS) entry which is preliminary data.</text>
</comment>
<evidence type="ECO:0000256" key="6">
    <source>
        <dbReference type="ARBA" id="ARBA00022840"/>
    </source>
</evidence>
<evidence type="ECO:0000259" key="13">
    <source>
        <dbReference type="PROSITE" id="PS51192"/>
    </source>
</evidence>
<evidence type="ECO:0000256" key="8">
    <source>
        <dbReference type="ARBA" id="ARBA00023235"/>
    </source>
</evidence>
<gene>
    <name evidence="15" type="ORF">B0A77_06115</name>
</gene>
<name>A0A2H3KN48_9FLAO</name>
<evidence type="ECO:0000256" key="1">
    <source>
        <dbReference type="ARBA" id="ARBA00005446"/>
    </source>
</evidence>
<dbReference type="FunFam" id="3.40.50.300:FF:001389">
    <property type="entry name" value="ATP-dependent DNA helicase RecQ"/>
    <property type="match status" value="1"/>
</dbReference>
<dbReference type="Proteomes" id="UP000220828">
    <property type="component" value="Unassembled WGS sequence"/>
</dbReference>
<keyword evidence="2" id="KW-0479">Metal-binding</keyword>
<dbReference type="SMART" id="SM00487">
    <property type="entry name" value="DEXDc"/>
    <property type="match status" value="1"/>
</dbReference>
<keyword evidence="7" id="KW-0238">DNA-binding</keyword>
<comment type="similarity">
    <text evidence="1">Belongs to the helicase family. RecQ subfamily.</text>
</comment>
<dbReference type="GO" id="GO:0030894">
    <property type="term" value="C:replisome"/>
    <property type="evidence" value="ECO:0007669"/>
    <property type="project" value="TreeGrafter"/>
</dbReference>
<dbReference type="GO" id="GO:0046872">
    <property type="term" value="F:metal ion binding"/>
    <property type="evidence" value="ECO:0007669"/>
    <property type="project" value="UniProtKB-KW"/>
</dbReference>
<keyword evidence="4" id="KW-0378">Hydrolase</keyword>
<evidence type="ECO:0000256" key="10">
    <source>
        <dbReference type="ARBA" id="ARBA00034808"/>
    </source>
</evidence>
<dbReference type="InterPro" id="IPR032284">
    <property type="entry name" value="RecQ_Zn-bd"/>
</dbReference>
<evidence type="ECO:0000256" key="5">
    <source>
        <dbReference type="ARBA" id="ARBA00022806"/>
    </source>
</evidence>
<dbReference type="GO" id="GO:0005524">
    <property type="term" value="F:ATP binding"/>
    <property type="evidence" value="ECO:0007669"/>
    <property type="project" value="UniProtKB-KW"/>
</dbReference>
<dbReference type="GO" id="GO:0003677">
    <property type="term" value="F:DNA binding"/>
    <property type="evidence" value="ECO:0007669"/>
    <property type="project" value="UniProtKB-KW"/>
</dbReference>
<dbReference type="Gene3D" id="3.40.50.300">
    <property type="entry name" value="P-loop containing nucleotide triphosphate hydrolases"/>
    <property type="match status" value="2"/>
</dbReference>